<dbReference type="InterPro" id="IPR044730">
    <property type="entry name" value="RNase_H-like_dom_plant"/>
</dbReference>
<protein>
    <recommendedName>
        <fullName evidence="1">RNase H type-1 domain-containing protein</fullName>
    </recommendedName>
</protein>
<dbReference type="GO" id="GO:0004523">
    <property type="term" value="F:RNA-DNA hybrid ribonuclease activity"/>
    <property type="evidence" value="ECO:0007669"/>
    <property type="project" value="InterPro"/>
</dbReference>
<keyword evidence="3" id="KW-1185">Reference proteome</keyword>
<reference evidence="2 3" key="1">
    <citation type="journal article" date="2017" name="Mol. Plant">
        <title>The Genome of Medicinal Plant Macleaya cordata Provides New Insights into Benzylisoquinoline Alkaloids Metabolism.</title>
        <authorList>
            <person name="Liu X."/>
            <person name="Liu Y."/>
            <person name="Huang P."/>
            <person name="Ma Y."/>
            <person name="Qing Z."/>
            <person name="Tang Q."/>
            <person name="Cao H."/>
            <person name="Cheng P."/>
            <person name="Zheng Y."/>
            <person name="Yuan Z."/>
            <person name="Zhou Y."/>
            <person name="Liu J."/>
            <person name="Tang Z."/>
            <person name="Zhuo Y."/>
            <person name="Zhang Y."/>
            <person name="Yu L."/>
            <person name="Huang J."/>
            <person name="Yang P."/>
            <person name="Peng Q."/>
            <person name="Zhang J."/>
            <person name="Jiang W."/>
            <person name="Zhang Z."/>
            <person name="Lin K."/>
            <person name="Ro D.K."/>
            <person name="Chen X."/>
            <person name="Xiong X."/>
            <person name="Shang Y."/>
            <person name="Huang S."/>
            <person name="Zeng J."/>
        </authorList>
    </citation>
    <scope>NUCLEOTIDE SEQUENCE [LARGE SCALE GENOMIC DNA]</scope>
    <source>
        <strain evidence="3">cv. BLH2017</strain>
        <tissue evidence="2">Root</tissue>
    </source>
</reference>
<gene>
    <name evidence="2" type="ORF">BVC80_907g8</name>
</gene>
<name>A0A200QEQ2_MACCD</name>
<dbReference type="InterPro" id="IPR036397">
    <property type="entry name" value="RNaseH_sf"/>
</dbReference>
<feature type="domain" description="RNase H type-1" evidence="1">
    <location>
        <begin position="4"/>
        <end position="61"/>
    </location>
</feature>
<accession>A0A200QEQ2</accession>
<dbReference type="AlphaFoldDB" id="A0A200QEQ2"/>
<evidence type="ECO:0000313" key="2">
    <source>
        <dbReference type="EMBL" id="OVA08931.1"/>
    </source>
</evidence>
<dbReference type="InterPro" id="IPR002156">
    <property type="entry name" value="RNaseH_domain"/>
</dbReference>
<dbReference type="GO" id="GO:0003676">
    <property type="term" value="F:nucleic acid binding"/>
    <property type="evidence" value="ECO:0007669"/>
    <property type="project" value="InterPro"/>
</dbReference>
<dbReference type="CDD" id="cd06222">
    <property type="entry name" value="RNase_H_like"/>
    <property type="match status" value="1"/>
</dbReference>
<dbReference type="EMBL" id="MVGT01002232">
    <property type="protein sequence ID" value="OVA08931.1"/>
    <property type="molecule type" value="Genomic_DNA"/>
</dbReference>
<comment type="caution">
    <text evidence="2">The sequence shown here is derived from an EMBL/GenBank/DDBJ whole genome shotgun (WGS) entry which is preliminary data.</text>
</comment>
<organism evidence="2 3">
    <name type="scientific">Macleaya cordata</name>
    <name type="common">Five-seeded plume-poppy</name>
    <name type="synonym">Bocconia cordata</name>
    <dbReference type="NCBI Taxonomy" id="56857"/>
    <lineage>
        <taxon>Eukaryota</taxon>
        <taxon>Viridiplantae</taxon>
        <taxon>Streptophyta</taxon>
        <taxon>Embryophyta</taxon>
        <taxon>Tracheophyta</taxon>
        <taxon>Spermatophyta</taxon>
        <taxon>Magnoliopsida</taxon>
        <taxon>Ranunculales</taxon>
        <taxon>Papaveraceae</taxon>
        <taxon>Papaveroideae</taxon>
        <taxon>Macleaya</taxon>
    </lineage>
</organism>
<dbReference type="Gene3D" id="3.30.420.10">
    <property type="entry name" value="Ribonuclease H-like superfamily/Ribonuclease H"/>
    <property type="match status" value="1"/>
</dbReference>
<proteinExistence type="predicted"/>
<sequence>MSDKHMGIGFLCCNHAGGFIGARSISCHAGSAEECEGLALLEAMKWAISKDLKDVIFEGDS</sequence>
<dbReference type="InParanoid" id="A0A200QEQ2"/>
<evidence type="ECO:0000259" key="1">
    <source>
        <dbReference type="Pfam" id="PF13456"/>
    </source>
</evidence>
<evidence type="ECO:0000313" key="3">
    <source>
        <dbReference type="Proteomes" id="UP000195402"/>
    </source>
</evidence>
<dbReference type="Pfam" id="PF13456">
    <property type="entry name" value="RVT_3"/>
    <property type="match status" value="1"/>
</dbReference>
<dbReference type="Proteomes" id="UP000195402">
    <property type="component" value="Unassembled WGS sequence"/>
</dbReference>